<reference evidence="8 9" key="1">
    <citation type="submission" date="2019-10" db="EMBL/GenBank/DDBJ databases">
        <title>Cardiobacteriales fam. a chemoheterotrophic member of the order Cardiobacteriales, and proposal of Cardiobacteriales fam. nov.</title>
        <authorList>
            <person name="Wang C."/>
        </authorList>
    </citation>
    <scope>NUCLEOTIDE SEQUENCE [LARGE SCALE GENOMIC DNA]</scope>
    <source>
        <strain evidence="8 9">ML27</strain>
    </source>
</reference>
<dbReference type="InterPro" id="IPR051926">
    <property type="entry name" value="Ala_Aminotransferase"/>
</dbReference>
<dbReference type="InterPro" id="IPR015424">
    <property type="entry name" value="PyrdxlP-dep_Trfase"/>
</dbReference>
<dbReference type="InParanoid" id="A0A6N7EYN0"/>
<evidence type="ECO:0000313" key="8">
    <source>
        <dbReference type="EMBL" id="MPV86660.1"/>
    </source>
</evidence>
<evidence type="ECO:0000256" key="6">
    <source>
        <dbReference type="ARBA" id="ARBA00026106"/>
    </source>
</evidence>
<keyword evidence="5" id="KW-0663">Pyridoxal phosphate</keyword>
<name>A0A6N7EYN0_9GAMM</name>
<gene>
    <name evidence="8" type="ORF">GCU85_07980</name>
</gene>
<keyword evidence="9" id="KW-1185">Reference proteome</keyword>
<dbReference type="InterPro" id="IPR015421">
    <property type="entry name" value="PyrdxlP-dep_Trfase_major"/>
</dbReference>
<dbReference type="Pfam" id="PF00155">
    <property type="entry name" value="Aminotran_1_2"/>
    <property type="match status" value="1"/>
</dbReference>
<dbReference type="PANTHER" id="PTHR43488">
    <property type="entry name" value="GLUTAMATE-PYRUVATE AMINOTRANSFERASE ALAA"/>
    <property type="match status" value="1"/>
</dbReference>
<evidence type="ECO:0000256" key="5">
    <source>
        <dbReference type="ARBA" id="ARBA00022898"/>
    </source>
</evidence>
<keyword evidence="4 8" id="KW-0808">Transferase</keyword>
<dbReference type="PRINTS" id="PR00753">
    <property type="entry name" value="ACCSYNTHASE"/>
</dbReference>
<dbReference type="AlphaFoldDB" id="A0A6N7EYN0"/>
<accession>A0A6N7EYN0</accession>
<dbReference type="EMBL" id="WHNW01000010">
    <property type="protein sequence ID" value="MPV86660.1"/>
    <property type="molecule type" value="Genomic_DNA"/>
</dbReference>
<dbReference type="InterPro" id="IPR015422">
    <property type="entry name" value="PyrdxlP-dep_Trfase_small"/>
</dbReference>
<dbReference type="SUPFAM" id="SSF53383">
    <property type="entry name" value="PLP-dependent transferases"/>
    <property type="match status" value="1"/>
</dbReference>
<evidence type="ECO:0000313" key="9">
    <source>
        <dbReference type="Proteomes" id="UP000471298"/>
    </source>
</evidence>
<sequence>MVNRMIQPKKNIDKSRKLRHVCYDIRGPVLEKANTLIAAGHDILKLNIGNPAPFGLYAETRLKQALIDQLDAAQGYGESKGLFAARQAIHAHNMNHGFKNTSVDDIIIGNGVSELIVMAMQALLDDGDEMLIPMPDYPLWTAATHLAGGLARHYLCDEHNDWRPNLADIESKISKKTKGILVINPNNPTGSVYDKDTLVAITELARKHNLIIFADEIYDKILYDGATHLSIASLQDDLTVITFNGLSKSYRLAGFRAGWLTISGDKARATDYIVGLNMLASMRLCANMQAQFVIAEALNHDHSIYQLTAPGNRLHEQRNVAYERLNQIPGITCTKPRGAIYLFAQLDTQRFNIQNDEQLMLDLVTQQKLLLVQGTAFNWHLPDHFRLVFLPSVPVLHDAMDRLTDFLKDYRQ</sequence>
<dbReference type="CDD" id="cd00609">
    <property type="entry name" value="AAT_like"/>
    <property type="match status" value="1"/>
</dbReference>
<dbReference type="Gene3D" id="3.40.640.10">
    <property type="entry name" value="Type I PLP-dependent aspartate aminotransferase-like (Major domain)"/>
    <property type="match status" value="1"/>
</dbReference>
<keyword evidence="3 8" id="KW-0032">Aminotransferase</keyword>
<dbReference type="PANTHER" id="PTHR43488:SF2">
    <property type="entry name" value="GLUTAMATE-PYRUVATE AMINOTRANSFERASE ALAA"/>
    <property type="match status" value="1"/>
</dbReference>
<evidence type="ECO:0000256" key="1">
    <source>
        <dbReference type="ARBA" id="ARBA00001933"/>
    </source>
</evidence>
<evidence type="ECO:0000259" key="7">
    <source>
        <dbReference type="Pfam" id="PF00155"/>
    </source>
</evidence>
<evidence type="ECO:0000256" key="3">
    <source>
        <dbReference type="ARBA" id="ARBA00022576"/>
    </source>
</evidence>
<dbReference type="InterPro" id="IPR004839">
    <property type="entry name" value="Aminotransferase_I/II_large"/>
</dbReference>
<protein>
    <recommendedName>
        <fullName evidence="6">alanine transaminase</fullName>
        <ecNumber evidence="6">2.6.1.2</ecNumber>
    </recommendedName>
</protein>
<comment type="cofactor">
    <cofactor evidence="1">
        <name>pyridoxal 5'-phosphate</name>
        <dbReference type="ChEBI" id="CHEBI:597326"/>
    </cofactor>
</comment>
<dbReference type="Proteomes" id="UP000471298">
    <property type="component" value="Unassembled WGS sequence"/>
</dbReference>
<evidence type="ECO:0000256" key="2">
    <source>
        <dbReference type="ARBA" id="ARBA00007441"/>
    </source>
</evidence>
<dbReference type="GO" id="GO:0004021">
    <property type="term" value="F:L-alanine:2-oxoglutarate aminotransferase activity"/>
    <property type="evidence" value="ECO:0007669"/>
    <property type="project" value="UniProtKB-EC"/>
</dbReference>
<proteinExistence type="inferred from homology"/>
<evidence type="ECO:0000256" key="4">
    <source>
        <dbReference type="ARBA" id="ARBA00022679"/>
    </source>
</evidence>
<dbReference type="FunCoup" id="A0A6N7EYN0">
    <property type="interactions" value="289"/>
</dbReference>
<dbReference type="Gene3D" id="3.90.1150.10">
    <property type="entry name" value="Aspartate Aminotransferase, domain 1"/>
    <property type="match status" value="1"/>
</dbReference>
<comment type="similarity">
    <text evidence="2">Belongs to the class-I pyridoxal-phosphate-dependent aminotransferase family.</text>
</comment>
<dbReference type="EC" id="2.6.1.2" evidence="6"/>
<dbReference type="GO" id="GO:0030170">
    <property type="term" value="F:pyridoxal phosphate binding"/>
    <property type="evidence" value="ECO:0007669"/>
    <property type="project" value="InterPro"/>
</dbReference>
<comment type="caution">
    <text evidence="8">The sequence shown here is derived from an EMBL/GenBank/DDBJ whole genome shotgun (WGS) entry which is preliminary data.</text>
</comment>
<organism evidence="8 9">
    <name type="scientific">Ostreibacterium oceani</name>
    <dbReference type="NCBI Taxonomy" id="2654998"/>
    <lineage>
        <taxon>Bacteria</taxon>
        <taxon>Pseudomonadati</taxon>
        <taxon>Pseudomonadota</taxon>
        <taxon>Gammaproteobacteria</taxon>
        <taxon>Cardiobacteriales</taxon>
        <taxon>Ostreibacteriaceae</taxon>
        <taxon>Ostreibacterium</taxon>
    </lineage>
</organism>
<feature type="domain" description="Aminotransferase class I/classII large" evidence="7">
    <location>
        <begin position="42"/>
        <end position="391"/>
    </location>
</feature>